<evidence type="ECO:0000313" key="3">
    <source>
        <dbReference type="Proteomes" id="UP001304243"/>
    </source>
</evidence>
<dbReference type="Proteomes" id="UP001304243">
    <property type="component" value="Unassembled WGS sequence"/>
</dbReference>
<reference evidence="2 3" key="1">
    <citation type="submission" date="2022-11" db="EMBL/GenBank/DDBJ databases">
        <title>Mucor velutinosus strain NIH1002 WGS.</title>
        <authorList>
            <person name="Subramanian P."/>
            <person name="Mullikin J.C."/>
            <person name="Segre J.A."/>
            <person name="Zelazny A.M."/>
        </authorList>
    </citation>
    <scope>NUCLEOTIDE SEQUENCE [LARGE SCALE GENOMIC DNA]</scope>
    <source>
        <strain evidence="2 3">NIH1002</strain>
    </source>
</reference>
<comment type="caution">
    <text evidence="2">The sequence shown here is derived from an EMBL/GenBank/DDBJ whole genome shotgun (WGS) entry which is preliminary data.</text>
</comment>
<organism evidence="2 3">
    <name type="scientific">Mucor velutinosus</name>
    <dbReference type="NCBI Taxonomy" id="708070"/>
    <lineage>
        <taxon>Eukaryota</taxon>
        <taxon>Fungi</taxon>
        <taxon>Fungi incertae sedis</taxon>
        <taxon>Mucoromycota</taxon>
        <taxon>Mucoromycotina</taxon>
        <taxon>Mucoromycetes</taxon>
        <taxon>Mucorales</taxon>
        <taxon>Mucorineae</taxon>
        <taxon>Mucoraceae</taxon>
        <taxon>Mucor</taxon>
    </lineage>
</organism>
<protein>
    <submittedName>
        <fullName evidence="2">Uncharacterized protein</fullName>
    </submittedName>
</protein>
<dbReference type="EMBL" id="JASEJX010000009">
    <property type="protein sequence ID" value="KAK4520977.1"/>
    <property type="molecule type" value="Genomic_DNA"/>
</dbReference>
<dbReference type="AlphaFoldDB" id="A0AAN7DPT7"/>
<proteinExistence type="predicted"/>
<gene>
    <name evidence="2" type="ORF">ATC70_006861</name>
</gene>
<accession>A0AAN7DPT7</accession>
<name>A0AAN7DPT7_9FUNG</name>
<dbReference type="GeneID" id="89950547"/>
<dbReference type="RefSeq" id="XP_064687643.1">
    <property type="nucleotide sequence ID" value="XM_064826129.1"/>
</dbReference>
<sequence length="538" mass="60530">MNGQESASTLNGSADNTKAFIEDKLKSSLVHVYDATRISNEIKDLENKHQTLQGFKLQLSKDSNSNPAPALTNMSKKIDDMQRDINQKKEEMKSAEAQVVMGFQDIMQCLMGHCQDSLKTTQEFMRTALGKFGTSLTGGFETSITDIRRHLIEVDNNKMDASEKAGILATIDAFKKHIVELQKNQIAAIKTVTEQQYTQISGHIDQRLKNVNAEALTAQVQKRVVDNLDGKFRQHLQELDKAQKALPSLQENNGQVSEKIVQTVRDEVKNYLTPETLKSIISALPEYKALQSLQPEAAPLPDAIKKIMVDLQQEVGDLKAKSFSTRALVNSLVDRNLTSTEAMQARQTAAIMHIEEMEKNIKLMHNNISMMETVISVQLDKMVKHNAEASTPRKRPRVDDDLDMVDQQDENSNREVLRRIAEVESAHQKLLDFILQWKDTVLDDSFPEKLSNAFKKIEEVLLNHQTFIAFLTDPFTTSKTPTANETASIPQSISPQSTLHPAMLDAISLLVKQTAEEYALPLREKIKALEDKLNARQQ</sequence>
<feature type="coiled-coil region" evidence="1">
    <location>
        <begin position="225"/>
        <end position="259"/>
    </location>
</feature>
<keyword evidence="1" id="KW-0175">Coiled coil</keyword>
<keyword evidence="3" id="KW-1185">Reference proteome</keyword>
<evidence type="ECO:0000256" key="1">
    <source>
        <dbReference type="SAM" id="Coils"/>
    </source>
</evidence>
<evidence type="ECO:0000313" key="2">
    <source>
        <dbReference type="EMBL" id="KAK4520977.1"/>
    </source>
</evidence>
<feature type="coiled-coil region" evidence="1">
    <location>
        <begin position="71"/>
        <end position="98"/>
    </location>
</feature>